<keyword evidence="4" id="KW-1185">Reference proteome</keyword>
<gene>
    <name evidence="3" type="ORF">Pen02_65550</name>
</gene>
<evidence type="ECO:0000313" key="3">
    <source>
        <dbReference type="EMBL" id="GIG91619.1"/>
    </source>
</evidence>
<proteinExistence type="predicted"/>
<reference evidence="3 4" key="1">
    <citation type="submission" date="2021-01" db="EMBL/GenBank/DDBJ databases">
        <title>Whole genome shotgun sequence of Plantactinospora endophytica NBRC 110450.</title>
        <authorList>
            <person name="Komaki H."/>
            <person name="Tamura T."/>
        </authorList>
    </citation>
    <scope>NUCLEOTIDE SEQUENCE [LARGE SCALE GENOMIC DNA]</scope>
    <source>
        <strain evidence="3 4">NBRC 110450</strain>
    </source>
</reference>
<accession>A0ABQ4EA71</accession>
<dbReference type="SUPFAM" id="SSF52777">
    <property type="entry name" value="CoA-dependent acyltransferases"/>
    <property type="match status" value="1"/>
</dbReference>
<name>A0ABQ4EA71_9ACTN</name>
<dbReference type="InterPro" id="IPR001242">
    <property type="entry name" value="Condensation_dom"/>
</dbReference>
<sequence length="303" mass="33201">MTGRNVPAGYRRRLRGEPPDHSPVPQYAECALAEGTAGREKQIRTALSYWERTLGDLPAMGIPADRPRPVDGTGGVRVLHTFELPDETVREVRLAASTARTSLFTMLLTAYALSLTARTGGSEIAIPVLGAGRSRQQWDTAGFFVDGHVLRLAVPGRQTLATVLARVHRARTAARANDVPLVRVLEALPNIAAAAFDNPTVVPTPIQLCQPIPDVANDGATVGYQRMRLPPGVIQEQPVMPVDFLWVMEPYTSFVVRVMYNPRMFDEAGVARLAADFRHALWLLVTTPRISVRTAHAAMEVER</sequence>
<evidence type="ECO:0000256" key="1">
    <source>
        <dbReference type="SAM" id="MobiDB-lite"/>
    </source>
</evidence>
<feature type="region of interest" description="Disordered" evidence="1">
    <location>
        <begin position="1"/>
        <end position="24"/>
    </location>
</feature>
<dbReference type="PANTHER" id="PTHR45527">
    <property type="entry name" value="NONRIBOSOMAL PEPTIDE SYNTHETASE"/>
    <property type="match status" value="1"/>
</dbReference>
<dbReference type="EMBL" id="BONW01000039">
    <property type="protein sequence ID" value="GIG91619.1"/>
    <property type="molecule type" value="Genomic_DNA"/>
</dbReference>
<evidence type="ECO:0000313" key="4">
    <source>
        <dbReference type="Proteomes" id="UP000646749"/>
    </source>
</evidence>
<dbReference type="PANTHER" id="PTHR45527:SF1">
    <property type="entry name" value="FATTY ACID SYNTHASE"/>
    <property type="match status" value="1"/>
</dbReference>
<dbReference type="RefSeq" id="WP_203869983.1">
    <property type="nucleotide sequence ID" value="NZ_BONW01000039.1"/>
</dbReference>
<feature type="domain" description="Condensation" evidence="2">
    <location>
        <begin position="9"/>
        <end position="296"/>
    </location>
</feature>
<comment type="caution">
    <text evidence="3">The sequence shown here is derived from an EMBL/GenBank/DDBJ whole genome shotgun (WGS) entry which is preliminary data.</text>
</comment>
<protein>
    <recommendedName>
        <fullName evidence="2">Condensation domain-containing protein</fullName>
    </recommendedName>
</protein>
<dbReference type="Proteomes" id="UP000646749">
    <property type="component" value="Unassembled WGS sequence"/>
</dbReference>
<organism evidence="3 4">
    <name type="scientific">Plantactinospora endophytica</name>
    <dbReference type="NCBI Taxonomy" id="673535"/>
    <lineage>
        <taxon>Bacteria</taxon>
        <taxon>Bacillati</taxon>
        <taxon>Actinomycetota</taxon>
        <taxon>Actinomycetes</taxon>
        <taxon>Micromonosporales</taxon>
        <taxon>Micromonosporaceae</taxon>
        <taxon>Plantactinospora</taxon>
    </lineage>
</organism>
<evidence type="ECO:0000259" key="2">
    <source>
        <dbReference type="Pfam" id="PF00668"/>
    </source>
</evidence>
<dbReference type="Gene3D" id="3.30.559.30">
    <property type="entry name" value="Nonribosomal peptide synthetase, condensation domain"/>
    <property type="match status" value="1"/>
</dbReference>
<dbReference type="Pfam" id="PF00668">
    <property type="entry name" value="Condensation"/>
    <property type="match status" value="1"/>
</dbReference>